<dbReference type="AlphaFoldDB" id="A0AAN3D883"/>
<protein>
    <submittedName>
        <fullName evidence="1">Uncharacterized protein</fullName>
    </submittedName>
</protein>
<evidence type="ECO:0000313" key="2">
    <source>
        <dbReference type="Proteomes" id="UP000005475"/>
    </source>
</evidence>
<accession>A0AAN3D883</accession>
<organism evidence="1 2">
    <name type="scientific">Bacteroides ovatus (strain ATCC 8483 / DSM 1896 / JCM 5824 / BCRC 10623 / CCUG 4943 / NCTC 11153)</name>
    <dbReference type="NCBI Taxonomy" id="411476"/>
    <lineage>
        <taxon>Bacteria</taxon>
        <taxon>Pseudomonadati</taxon>
        <taxon>Bacteroidota</taxon>
        <taxon>Bacteroidia</taxon>
        <taxon>Bacteroidales</taxon>
        <taxon>Bacteroidaceae</taxon>
        <taxon>Bacteroides</taxon>
    </lineage>
</organism>
<sequence length="35" mass="3692">MSASKTPFYQYVKELFSVVPSLPSRAGSKTGLGTG</sequence>
<comment type="caution">
    <text evidence="1">The sequence shown here is derived from an EMBL/GenBank/DDBJ whole genome shotgun (WGS) entry which is preliminary data.</text>
</comment>
<reference evidence="1 2" key="1">
    <citation type="submission" date="2007-03" db="EMBL/GenBank/DDBJ databases">
        <authorList>
            <person name="Fulton L."/>
            <person name="Clifton S."/>
            <person name="Fulton B."/>
            <person name="Xu J."/>
            <person name="Minx P."/>
            <person name="Pepin K.H."/>
            <person name="Johnson M."/>
            <person name="Thiruvilangam P."/>
            <person name="Bhonagiri V."/>
            <person name="Nash W.E."/>
            <person name="Mardis E.R."/>
            <person name="Wilson R.K."/>
        </authorList>
    </citation>
    <scope>NUCLEOTIDE SEQUENCE [LARGE SCALE GENOMIC DNA]</scope>
    <source>
        <strain evidence="2">ATCC 8483 / DSM 1896 / JCM 5824 / BCRC 10623 / CCUG 4943 / NCTC 11153</strain>
    </source>
</reference>
<gene>
    <name evidence="1" type="ORF">BACOVA_03876</name>
</gene>
<proteinExistence type="predicted"/>
<name>A0AAN3D883_BACO1</name>
<reference evidence="2" key="2">
    <citation type="submission" date="2007-04" db="EMBL/GenBank/DDBJ databases">
        <title>Draft genome sequence of Bacteroides ovatus (ATCC 8483).</title>
        <authorList>
            <person name="Sudarsanam P."/>
            <person name="Ley R."/>
            <person name="Guruge J."/>
            <person name="Turnbaugh P.J."/>
            <person name="Mahowald M."/>
            <person name="Liep D."/>
            <person name="Gordon J."/>
        </authorList>
    </citation>
    <scope>NUCLEOTIDE SEQUENCE [LARGE SCALE GENOMIC DNA]</scope>
    <source>
        <strain evidence="2">ATCC 8483 / DSM 1896 / JCM 5824 / BCRC 10623 / CCUG 4943 / NCTC 11153</strain>
    </source>
</reference>
<evidence type="ECO:0000313" key="1">
    <source>
        <dbReference type="EMBL" id="EDO10430.1"/>
    </source>
</evidence>
<dbReference type="EMBL" id="AAXF02000052">
    <property type="protein sequence ID" value="EDO10430.1"/>
    <property type="molecule type" value="Genomic_DNA"/>
</dbReference>
<dbReference type="Proteomes" id="UP000005475">
    <property type="component" value="Unassembled WGS sequence"/>
</dbReference>